<dbReference type="InterPro" id="IPR036390">
    <property type="entry name" value="WH_DNA-bd_sf"/>
</dbReference>
<reference evidence="8" key="1">
    <citation type="submission" date="2018-05" db="EMBL/GenBank/DDBJ databases">
        <authorList>
            <person name="Pedro S.L.S."/>
            <person name="Freitas R.C."/>
            <person name="Barreto A.S."/>
            <person name="Lima A.O.S."/>
        </authorList>
    </citation>
    <scope>NUCLEOTIDE SEQUENCE</scope>
    <source>
        <strain evidence="8">BP203</strain>
        <tissue evidence="8">Muscle</tissue>
    </source>
</reference>
<feature type="region of interest" description="Disordered" evidence="6">
    <location>
        <begin position="1"/>
        <end position="22"/>
    </location>
</feature>
<evidence type="ECO:0000259" key="7">
    <source>
        <dbReference type="SMART" id="SM00415"/>
    </source>
</evidence>
<organism evidence="8 9">
    <name type="scientific">Pontoporia blainvillei</name>
    <name type="common">Franciscana</name>
    <name type="synonym">Delphinus blainvillei</name>
    <dbReference type="NCBI Taxonomy" id="48723"/>
    <lineage>
        <taxon>Eukaryota</taxon>
        <taxon>Metazoa</taxon>
        <taxon>Chordata</taxon>
        <taxon>Craniata</taxon>
        <taxon>Vertebrata</taxon>
        <taxon>Euteleostomi</taxon>
        <taxon>Mammalia</taxon>
        <taxon>Eutheria</taxon>
        <taxon>Laurasiatheria</taxon>
        <taxon>Artiodactyla</taxon>
        <taxon>Whippomorpha</taxon>
        <taxon>Cetacea</taxon>
        <taxon>Odontoceti</taxon>
        <taxon>Pontoporiidae</taxon>
        <taxon>Pontoporia</taxon>
    </lineage>
</organism>
<dbReference type="PANTHER" id="PTHR10015:SF274">
    <property type="entry name" value="HEAT SHOCK FACTOR PROTEIN 1"/>
    <property type="match status" value="1"/>
</dbReference>
<dbReference type="Gene3D" id="1.10.10.10">
    <property type="entry name" value="Winged helix-like DNA-binding domain superfamily/Winged helix DNA-binding domain"/>
    <property type="match status" value="1"/>
</dbReference>
<evidence type="ECO:0000313" key="8">
    <source>
        <dbReference type="EMBL" id="NIG60465.1"/>
    </source>
</evidence>
<keyword evidence="8" id="KW-0346">Stress response</keyword>
<dbReference type="SMART" id="SM00415">
    <property type="entry name" value="HSF"/>
    <property type="match status" value="1"/>
</dbReference>
<evidence type="ECO:0000256" key="2">
    <source>
        <dbReference type="ARBA" id="ARBA00006403"/>
    </source>
</evidence>
<comment type="subcellular location">
    <subcellularLocation>
        <location evidence="1">Nucleus</location>
    </subcellularLocation>
</comment>
<feature type="domain" description="HSF-type DNA-binding" evidence="7">
    <location>
        <begin position="1"/>
        <end position="71"/>
    </location>
</feature>
<comment type="caution">
    <text evidence="8">The sequence shown here is derived from an EMBL/GenBank/DDBJ whole genome shotgun (WGS) entry which is preliminary data.</text>
</comment>
<evidence type="ECO:0000256" key="3">
    <source>
        <dbReference type="ARBA" id="ARBA00023125"/>
    </source>
</evidence>
<dbReference type="Proteomes" id="UP001165941">
    <property type="component" value="Unassembled WGS sequence"/>
</dbReference>
<evidence type="ECO:0000256" key="5">
    <source>
        <dbReference type="RuleBase" id="RU004020"/>
    </source>
</evidence>
<dbReference type="InterPro" id="IPR000232">
    <property type="entry name" value="HSF_DNA-bd"/>
</dbReference>
<comment type="similarity">
    <text evidence="2 5">Belongs to the HSF family.</text>
</comment>
<protein>
    <submittedName>
        <fullName evidence="8">Heat shock factor protein 1</fullName>
    </submittedName>
</protein>
<evidence type="ECO:0000256" key="6">
    <source>
        <dbReference type="SAM" id="MobiDB-lite"/>
    </source>
</evidence>
<dbReference type="Pfam" id="PF00447">
    <property type="entry name" value="HSF_DNA-bind"/>
    <property type="match status" value="1"/>
</dbReference>
<keyword evidence="9" id="KW-1185">Reference proteome</keyword>
<sequence>MLNQGPSAKEVPPKSSKHSSTASFMGQLNICGFRKVVRIEQGSLVKPERDDTEFQHPCFLRGQEQPLVKRKVTSVSTLRSEDIKIPQDRVTKLLTDMQRMKGKQGSMDSKLLTVKQENEALWRKVAGLQQKHARQQKVVNQAHPVPHLAGAAELDPGGEEKDPSDAVRQLFHAQYSVGHIHGLGPYSAPAWPTAAAASVPQMLLPALDPSSLTSLNYPSSPLASPGRSIDD</sequence>
<name>A0ABX0SB38_PONBL</name>
<gene>
    <name evidence="8" type="ORF">BU61_8188</name>
</gene>
<dbReference type="SUPFAM" id="SSF46785">
    <property type="entry name" value="Winged helix' DNA-binding domain"/>
    <property type="match status" value="1"/>
</dbReference>
<keyword evidence="3" id="KW-0238">DNA-binding</keyword>
<evidence type="ECO:0000256" key="4">
    <source>
        <dbReference type="ARBA" id="ARBA00023242"/>
    </source>
</evidence>
<feature type="region of interest" description="Disordered" evidence="6">
    <location>
        <begin position="210"/>
        <end position="231"/>
    </location>
</feature>
<feature type="compositionally biased region" description="Polar residues" evidence="6">
    <location>
        <begin position="210"/>
        <end position="222"/>
    </location>
</feature>
<keyword evidence="4" id="KW-0539">Nucleus</keyword>
<evidence type="ECO:0000256" key="1">
    <source>
        <dbReference type="ARBA" id="ARBA00004123"/>
    </source>
</evidence>
<proteinExistence type="inferred from homology"/>
<evidence type="ECO:0000313" key="9">
    <source>
        <dbReference type="Proteomes" id="UP001165941"/>
    </source>
</evidence>
<dbReference type="EMBL" id="PGGH01187121">
    <property type="protein sequence ID" value="NIG60465.1"/>
    <property type="molecule type" value="Genomic_DNA"/>
</dbReference>
<dbReference type="PANTHER" id="PTHR10015">
    <property type="entry name" value="HEAT SHOCK TRANSCRIPTION FACTOR"/>
    <property type="match status" value="1"/>
</dbReference>
<dbReference type="InterPro" id="IPR036388">
    <property type="entry name" value="WH-like_DNA-bd_sf"/>
</dbReference>
<accession>A0ABX0SB38</accession>